<dbReference type="EMBL" id="AJWY01011889">
    <property type="protein sequence ID" value="EKC51500.1"/>
    <property type="molecule type" value="Genomic_DNA"/>
</dbReference>
<protein>
    <submittedName>
        <fullName evidence="1">Protein containing DUF711</fullName>
    </submittedName>
</protein>
<dbReference type="PANTHER" id="PTHR37560">
    <property type="entry name" value="UPF0210 PROTEIN SPR0218"/>
    <property type="match status" value="1"/>
</dbReference>
<sequence>MGISLLDCADSDADKACGRIYDKICRKAENLVKTGEEIEKEYGVPIINKRISVTPVSMIFASAGGDPIKYAKTLDKAAKAVGVNFLGGYSALVQKGFAKGDEE</sequence>
<dbReference type="Pfam" id="PF05167">
    <property type="entry name" value="DUF711"/>
    <property type="match status" value="1"/>
</dbReference>
<dbReference type="AlphaFoldDB" id="K1SCT2"/>
<dbReference type="Gene3D" id="3.20.70.20">
    <property type="match status" value="1"/>
</dbReference>
<accession>K1SCT2</accession>
<organism evidence="1">
    <name type="scientific">human gut metagenome</name>
    <dbReference type="NCBI Taxonomy" id="408170"/>
    <lineage>
        <taxon>unclassified sequences</taxon>
        <taxon>metagenomes</taxon>
        <taxon>organismal metagenomes</taxon>
    </lineage>
</organism>
<feature type="non-terminal residue" evidence="1">
    <location>
        <position position="103"/>
    </location>
</feature>
<dbReference type="PANTHER" id="PTHR37560:SF1">
    <property type="entry name" value="UPF0210 PROTEIN MJ1665"/>
    <property type="match status" value="1"/>
</dbReference>
<dbReference type="SUPFAM" id="SSF51998">
    <property type="entry name" value="PFL-like glycyl radical enzymes"/>
    <property type="match status" value="1"/>
</dbReference>
<evidence type="ECO:0000313" key="1">
    <source>
        <dbReference type="EMBL" id="EKC51500.1"/>
    </source>
</evidence>
<comment type="caution">
    <text evidence="1">The sequence shown here is derived from an EMBL/GenBank/DDBJ whole genome shotgun (WGS) entry which is preliminary data.</text>
</comment>
<name>K1SCT2_9ZZZZ</name>
<reference evidence="1" key="1">
    <citation type="journal article" date="2013" name="Environ. Microbiol.">
        <title>Microbiota from the distal guts of lean and obese adolescents exhibit partial functional redundancy besides clear differences in community structure.</title>
        <authorList>
            <person name="Ferrer M."/>
            <person name="Ruiz A."/>
            <person name="Lanza F."/>
            <person name="Haange S.B."/>
            <person name="Oberbach A."/>
            <person name="Till H."/>
            <person name="Bargiela R."/>
            <person name="Campoy C."/>
            <person name="Segura M.T."/>
            <person name="Richter M."/>
            <person name="von Bergen M."/>
            <person name="Seifert J."/>
            <person name="Suarez A."/>
        </authorList>
    </citation>
    <scope>NUCLEOTIDE SEQUENCE</scope>
</reference>
<proteinExistence type="predicted"/>
<gene>
    <name evidence="1" type="ORF">LEA_17363</name>
</gene>
<dbReference type="InterPro" id="IPR007841">
    <property type="entry name" value="UPF0210"/>
</dbReference>